<evidence type="ECO:0000313" key="2">
    <source>
        <dbReference type="Proteomes" id="UP000826195"/>
    </source>
</evidence>
<protein>
    <submittedName>
        <fullName evidence="1">Uncharacterized protein</fullName>
    </submittedName>
</protein>
<sequence>MQRQAGDDGIKPLEVQQQSPARICNICFLLQQIKLVNEKLLDTRIKLMNKLTNFEMTEEKWFFFHEESYGHWPIPMQRRRFAMVRGCHKFN</sequence>
<gene>
    <name evidence="1" type="ORF">KQX54_014704</name>
</gene>
<name>A0AAV7IDS0_COTGL</name>
<dbReference type="Proteomes" id="UP000826195">
    <property type="component" value="Unassembled WGS sequence"/>
</dbReference>
<reference evidence="1 2" key="1">
    <citation type="journal article" date="2021" name="J. Hered.">
        <title>A chromosome-level genome assembly of the parasitoid wasp, Cotesia glomerata (Hymenoptera: Braconidae).</title>
        <authorList>
            <person name="Pinto B.J."/>
            <person name="Weis J.J."/>
            <person name="Gamble T."/>
            <person name="Ode P.J."/>
            <person name="Paul R."/>
            <person name="Zaspel J.M."/>
        </authorList>
    </citation>
    <scope>NUCLEOTIDE SEQUENCE [LARGE SCALE GENOMIC DNA]</scope>
    <source>
        <strain evidence="1">CgM1</strain>
    </source>
</reference>
<dbReference type="AlphaFoldDB" id="A0AAV7IDS0"/>
<comment type="caution">
    <text evidence="1">The sequence shown here is derived from an EMBL/GenBank/DDBJ whole genome shotgun (WGS) entry which is preliminary data.</text>
</comment>
<evidence type="ECO:0000313" key="1">
    <source>
        <dbReference type="EMBL" id="KAH0558163.1"/>
    </source>
</evidence>
<dbReference type="EMBL" id="JAHXZJ010000747">
    <property type="protein sequence ID" value="KAH0558163.1"/>
    <property type="molecule type" value="Genomic_DNA"/>
</dbReference>
<keyword evidence="2" id="KW-1185">Reference proteome</keyword>
<organism evidence="1 2">
    <name type="scientific">Cotesia glomerata</name>
    <name type="common">Lepidopteran parasitic wasp</name>
    <name type="synonym">Apanteles glomeratus</name>
    <dbReference type="NCBI Taxonomy" id="32391"/>
    <lineage>
        <taxon>Eukaryota</taxon>
        <taxon>Metazoa</taxon>
        <taxon>Ecdysozoa</taxon>
        <taxon>Arthropoda</taxon>
        <taxon>Hexapoda</taxon>
        <taxon>Insecta</taxon>
        <taxon>Pterygota</taxon>
        <taxon>Neoptera</taxon>
        <taxon>Endopterygota</taxon>
        <taxon>Hymenoptera</taxon>
        <taxon>Apocrita</taxon>
        <taxon>Ichneumonoidea</taxon>
        <taxon>Braconidae</taxon>
        <taxon>Microgastrinae</taxon>
        <taxon>Cotesia</taxon>
    </lineage>
</organism>
<accession>A0AAV7IDS0</accession>
<proteinExistence type="predicted"/>